<keyword evidence="8" id="KW-0997">Cell inner membrane</keyword>
<dbReference type="PROSITE" id="PS00216">
    <property type="entry name" value="SUGAR_TRANSPORT_1"/>
    <property type="match status" value="1"/>
</dbReference>
<dbReference type="InterPro" id="IPR036259">
    <property type="entry name" value="MFS_trans_sf"/>
</dbReference>
<evidence type="ECO:0000256" key="1">
    <source>
        <dbReference type="ARBA" id="ARBA00004651"/>
    </source>
</evidence>
<sequence>MTLKAGRGTILLLAAIASLGSLATQLLVPALPAISRDLASGPSDTQLVVSLFLIGLGLGQLLTGPLSDRYGRRPVLLAGLAIYCCGSALAAVAASLPVLLAARLVQAVGGAAGIVGARVLVRDLFPPEEASARQATLMAVVLISPAVAPVVGGLLTDWTGWRMLFAMLAAGGVACSLLVLATLPRHPVELEQHSRWTLRRSLVQLVRNRRFLALCVTVAAGSSALYIYLSSAPFLLSRDFGLSARDVGLCLMAVATTSIGGTFLVAPLDRRGRALMTGSALTAAGGIALMLAALSGVTSLVGFLCPTMILGLGAGISGPAGFARITGAQPGIAGTATSIAGAFQMLVSALSSWLFSHFAPLDEVKLGIGLTIAGLVAASAAIVSHRAGARARACITRTWTY</sequence>
<dbReference type="AlphaFoldDB" id="A0A844YY84"/>
<accession>A0A844YY84</accession>
<keyword evidence="7 8" id="KW-0472">Membrane</keyword>
<gene>
    <name evidence="10" type="ORF">GRI99_10095</name>
</gene>
<feature type="transmembrane region" description="Helical" evidence="8">
    <location>
        <begin position="249"/>
        <end position="268"/>
    </location>
</feature>
<comment type="subcellular location">
    <subcellularLocation>
        <location evidence="8">Cell inner membrane</location>
        <topology evidence="8">Multi-pass membrane protein</topology>
    </subcellularLocation>
    <subcellularLocation>
        <location evidence="1">Cell membrane</location>
        <topology evidence="1">Multi-pass membrane protein</topology>
    </subcellularLocation>
</comment>
<comment type="similarity">
    <text evidence="2 8">Belongs to the major facilitator superfamily. Bcr/CmlA family.</text>
</comment>
<dbReference type="OrthoDB" id="9800416at2"/>
<dbReference type="InterPro" id="IPR005829">
    <property type="entry name" value="Sugar_transporter_CS"/>
</dbReference>
<dbReference type="GO" id="GO:0005886">
    <property type="term" value="C:plasma membrane"/>
    <property type="evidence" value="ECO:0007669"/>
    <property type="project" value="UniProtKB-SubCell"/>
</dbReference>
<feature type="transmembrane region" description="Helical" evidence="8">
    <location>
        <begin position="366"/>
        <end position="383"/>
    </location>
</feature>
<comment type="caution">
    <text evidence="8">Lacks conserved residue(s) required for the propagation of feature annotation.</text>
</comment>
<keyword evidence="4" id="KW-1003">Cell membrane</keyword>
<evidence type="ECO:0000256" key="4">
    <source>
        <dbReference type="ARBA" id="ARBA00022475"/>
    </source>
</evidence>
<dbReference type="InterPro" id="IPR011701">
    <property type="entry name" value="MFS"/>
</dbReference>
<comment type="caution">
    <text evidence="10">The sequence shown here is derived from an EMBL/GenBank/DDBJ whole genome shotgun (WGS) entry which is preliminary data.</text>
</comment>
<feature type="transmembrane region" description="Helical" evidence="8">
    <location>
        <begin position="104"/>
        <end position="125"/>
    </location>
</feature>
<dbReference type="PANTHER" id="PTHR23501:SF191">
    <property type="entry name" value="VACUOLAR BASIC AMINO ACID TRANSPORTER 4"/>
    <property type="match status" value="1"/>
</dbReference>
<dbReference type="Pfam" id="PF07690">
    <property type="entry name" value="MFS_1"/>
    <property type="match status" value="1"/>
</dbReference>
<evidence type="ECO:0000256" key="5">
    <source>
        <dbReference type="ARBA" id="ARBA00022692"/>
    </source>
</evidence>
<dbReference type="GO" id="GO:0042910">
    <property type="term" value="F:xenobiotic transmembrane transporter activity"/>
    <property type="evidence" value="ECO:0007669"/>
    <property type="project" value="InterPro"/>
</dbReference>
<keyword evidence="11" id="KW-1185">Reference proteome</keyword>
<evidence type="ECO:0000256" key="8">
    <source>
        <dbReference type="RuleBase" id="RU365088"/>
    </source>
</evidence>
<dbReference type="RefSeq" id="WP_160771912.1">
    <property type="nucleotide sequence ID" value="NZ_WTYV01000003.1"/>
</dbReference>
<dbReference type="InterPro" id="IPR004812">
    <property type="entry name" value="Efflux_drug-R_Bcr/CmlA"/>
</dbReference>
<dbReference type="EMBL" id="WTYV01000003">
    <property type="protein sequence ID" value="MXO71986.1"/>
    <property type="molecule type" value="Genomic_DNA"/>
</dbReference>
<feature type="transmembrane region" description="Helical" evidence="8">
    <location>
        <begin position="75"/>
        <end position="98"/>
    </location>
</feature>
<name>A0A844YY84_9SPHN</name>
<dbReference type="NCBIfam" id="TIGR00710">
    <property type="entry name" value="efflux_Bcr_CflA"/>
    <property type="match status" value="1"/>
</dbReference>
<keyword evidence="5 8" id="KW-0812">Transmembrane</keyword>
<evidence type="ECO:0000256" key="7">
    <source>
        <dbReference type="ARBA" id="ARBA00023136"/>
    </source>
</evidence>
<feature type="transmembrane region" description="Helical" evidence="8">
    <location>
        <begin position="137"/>
        <end position="155"/>
    </location>
</feature>
<keyword evidence="6 8" id="KW-1133">Transmembrane helix</keyword>
<dbReference type="InterPro" id="IPR020846">
    <property type="entry name" value="MFS_dom"/>
</dbReference>
<organism evidence="10 11">
    <name type="scientific">Alteraurantiacibacter buctensis</name>
    <dbReference type="NCBI Taxonomy" id="1503981"/>
    <lineage>
        <taxon>Bacteria</taxon>
        <taxon>Pseudomonadati</taxon>
        <taxon>Pseudomonadota</taxon>
        <taxon>Alphaproteobacteria</taxon>
        <taxon>Sphingomonadales</taxon>
        <taxon>Erythrobacteraceae</taxon>
        <taxon>Alteraurantiacibacter</taxon>
    </lineage>
</organism>
<evidence type="ECO:0000259" key="9">
    <source>
        <dbReference type="PROSITE" id="PS50850"/>
    </source>
</evidence>
<reference evidence="10 11" key="1">
    <citation type="submission" date="2019-12" db="EMBL/GenBank/DDBJ databases">
        <title>Genomic-based taxomic classification of the family Erythrobacteraceae.</title>
        <authorList>
            <person name="Xu L."/>
        </authorList>
    </citation>
    <scope>NUCLEOTIDE SEQUENCE [LARGE SCALE GENOMIC DNA]</scope>
    <source>
        <strain evidence="10 11">M0322</strain>
    </source>
</reference>
<feature type="transmembrane region" description="Helical" evidence="8">
    <location>
        <begin position="275"/>
        <end position="294"/>
    </location>
</feature>
<dbReference type="GO" id="GO:1990961">
    <property type="term" value="P:xenobiotic detoxification by transmembrane export across the plasma membrane"/>
    <property type="evidence" value="ECO:0007669"/>
    <property type="project" value="InterPro"/>
</dbReference>
<evidence type="ECO:0000256" key="3">
    <source>
        <dbReference type="ARBA" id="ARBA00022448"/>
    </source>
</evidence>
<evidence type="ECO:0000256" key="6">
    <source>
        <dbReference type="ARBA" id="ARBA00022989"/>
    </source>
</evidence>
<evidence type="ECO:0000313" key="10">
    <source>
        <dbReference type="EMBL" id="MXO71986.1"/>
    </source>
</evidence>
<feature type="transmembrane region" description="Helical" evidence="8">
    <location>
        <begin position="47"/>
        <end position="63"/>
    </location>
</feature>
<dbReference type="PANTHER" id="PTHR23501">
    <property type="entry name" value="MAJOR FACILITATOR SUPERFAMILY"/>
    <property type="match status" value="1"/>
</dbReference>
<proteinExistence type="inferred from homology"/>
<feature type="transmembrane region" description="Helical" evidence="8">
    <location>
        <begin position="161"/>
        <end position="183"/>
    </location>
</feature>
<evidence type="ECO:0000256" key="2">
    <source>
        <dbReference type="ARBA" id="ARBA00006236"/>
    </source>
</evidence>
<feature type="domain" description="Major facilitator superfamily (MFS) profile" evidence="9">
    <location>
        <begin position="9"/>
        <end position="392"/>
    </location>
</feature>
<feature type="transmembrane region" description="Helical" evidence="8">
    <location>
        <begin position="300"/>
        <end position="320"/>
    </location>
</feature>
<keyword evidence="3 8" id="KW-0813">Transport</keyword>
<feature type="transmembrane region" description="Helical" evidence="8">
    <location>
        <begin position="332"/>
        <end position="354"/>
    </location>
</feature>
<dbReference type="PROSITE" id="PS50850">
    <property type="entry name" value="MFS"/>
    <property type="match status" value="1"/>
</dbReference>
<dbReference type="Proteomes" id="UP000466966">
    <property type="component" value="Unassembled WGS sequence"/>
</dbReference>
<dbReference type="SUPFAM" id="SSF103473">
    <property type="entry name" value="MFS general substrate transporter"/>
    <property type="match status" value="1"/>
</dbReference>
<feature type="transmembrane region" description="Helical" evidence="8">
    <location>
        <begin position="211"/>
        <end position="229"/>
    </location>
</feature>
<protein>
    <recommendedName>
        <fullName evidence="8">Bcr/CflA family efflux transporter</fullName>
    </recommendedName>
</protein>
<dbReference type="Gene3D" id="1.20.1720.10">
    <property type="entry name" value="Multidrug resistance protein D"/>
    <property type="match status" value="1"/>
</dbReference>
<evidence type="ECO:0000313" key="11">
    <source>
        <dbReference type="Proteomes" id="UP000466966"/>
    </source>
</evidence>